<dbReference type="GO" id="GO:0003677">
    <property type="term" value="F:DNA binding"/>
    <property type="evidence" value="ECO:0007669"/>
    <property type="project" value="InterPro"/>
</dbReference>
<reference evidence="1 2" key="1">
    <citation type="submission" date="2019-05" db="EMBL/GenBank/DDBJ databases">
        <title>Draft genome sequence of Nonomuraea turkmeniaca DSM 43926.</title>
        <authorList>
            <person name="Saricaoglu S."/>
            <person name="Isik K."/>
        </authorList>
    </citation>
    <scope>NUCLEOTIDE SEQUENCE [LARGE SCALE GENOMIC DNA]</scope>
    <source>
        <strain evidence="1 2">DSM 43926</strain>
    </source>
</reference>
<keyword evidence="2" id="KW-1185">Reference proteome</keyword>
<gene>
    <name evidence="1" type="ORF">ETD86_51495</name>
</gene>
<organism evidence="1 2">
    <name type="scientific">Nonomuraea turkmeniaca</name>
    <dbReference type="NCBI Taxonomy" id="103838"/>
    <lineage>
        <taxon>Bacteria</taxon>
        <taxon>Bacillati</taxon>
        <taxon>Actinomycetota</taxon>
        <taxon>Actinomycetes</taxon>
        <taxon>Streptosporangiales</taxon>
        <taxon>Streptosporangiaceae</taxon>
        <taxon>Nonomuraea</taxon>
    </lineage>
</organism>
<dbReference type="Pfam" id="PF02575">
    <property type="entry name" value="YbaB_DNA_bd"/>
    <property type="match status" value="1"/>
</dbReference>
<name>A0A5S4EVG9_9ACTN</name>
<dbReference type="OrthoDB" id="3542755at2"/>
<dbReference type="AlphaFoldDB" id="A0A5S4EVG9"/>
<dbReference type="InterPro" id="IPR036894">
    <property type="entry name" value="YbaB-like_sf"/>
</dbReference>
<evidence type="ECO:0000313" key="2">
    <source>
        <dbReference type="Proteomes" id="UP000309128"/>
    </source>
</evidence>
<accession>A0A5S4EVG9</accession>
<comment type="caution">
    <text evidence="1">The sequence shown here is derived from an EMBL/GenBank/DDBJ whole genome shotgun (WGS) entry which is preliminary data.</text>
</comment>
<sequence length="129" mass="13397">MKEIEAFAEGREGDLAGLLREINEWTGTLAGRMNDLAQERLEGTDAGGVVRARVSGAGRLLGLAIDSRGLRGLDNVQLAEAVKEAIGAAHTAMGDRLTELMADLPGADASAQAAGDPLAPHIARVLREG</sequence>
<dbReference type="InterPro" id="IPR004401">
    <property type="entry name" value="YbaB/EbfC"/>
</dbReference>
<dbReference type="RefSeq" id="WP_138673911.1">
    <property type="nucleotide sequence ID" value="NZ_VCKY01000375.1"/>
</dbReference>
<dbReference type="SUPFAM" id="SSF82607">
    <property type="entry name" value="YbaB-like"/>
    <property type="match status" value="1"/>
</dbReference>
<dbReference type="Gene3D" id="3.30.1310.10">
    <property type="entry name" value="Nucleoid-associated protein YbaB-like domain"/>
    <property type="match status" value="1"/>
</dbReference>
<dbReference type="Proteomes" id="UP000309128">
    <property type="component" value="Unassembled WGS sequence"/>
</dbReference>
<evidence type="ECO:0000313" key="1">
    <source>
        <dbReference type="EMBL" id="TMR07578.1"/>
    </source>
</evidence>
<proteinExistence type="predicted"/>
<dbReference type="EMBL" id="VCKY01000375">
    <property type="protein sequence ID" value="TMR07578.1"/>
    <property type="molecule type" value="Genomic_DNA"/>
</dbReference>
<protein>
    <submittedName>
        <fullName evidence="1">YbaB/EbfC family nucleoid-associated protein</fullName>
    </submittedName>
</protein>